<keyword evidence="4" id="KW-1185">Reference proteome</keyword>
<dbReference type="PANTHER" id="PTHR47926">
    <property type="entry name" value="PENTATRICOPEPTIDE REPEAT-CONTAINING PROTEIN"/>
    <property type="match status" value="1"/>
</dbReference>
<dbReference type="Gene3D" id="1.25.40.10">
    <property type="entry name" value="Tetratricopeptide repeat domain"/>
    <property type="match status" value="1"/>
</dbReference>
<evidence type="ECO:0000256" key="1">
    <source>
        <dbReference type="ARBA" id="ARBA00022737"/>
    </source>
</evidence>
<evidence type="ECO:0000256" key="2">
    <source>
        <dbReference type="PROSITE-ProRule" id="PRU00708"/>
    </source>
</evidence>
<dbReference type="PROSITE" id="PS51375">
    <property type="entry name" value="PPR"/>
    <property type="match status" value="1"/>
</dbReference>
<dbReference type="NCBIfam" id="TIGR00756">
    <property type="entry name" value="PPR"/>
    <property type="match status" value="1"/>
</dbReference>
<accession>A0AAE1V0T3</accession>
<dbReference type="InterPro" id="IPR002885">
    <property type="entry name" value="PPR_rpt"/>
</dbReference>
<feature type="repeat" description="PPR" evidence="2">
    <location>
        <begin position="34"/>
        <end position="68"/>
    </location>
</feature>
<keyword evidence="1" id="KW-0677">Repeat</keyword>
<protein>
    <recommendedName>
        <fullName evidence="5">Pentatricopeptide repeat-containing protein</fullName>
    </recommendedName>
</protein>
<dbReference type="InterPro" id="IPR046960">
    <property type="entry name" value="PPR_At4g14850-like_plant"/>
</dbReference>
<evidence type="ECO:0000313" key="3">
    <source>
        <dbReference type="EMBL" id="KAK4346436.1"/>
    </source>
</evidence>
<dbReference type="InterPro" id="IPR011990">
    <property type="entry name" value="TPR-like_helical_dom_sf"/>
</dbReference>
<sequence>MQVSLRTLRQNQIFKNHQDKEGARKVFDAMQARTVVTWNTMISGYYRNDSPKEALMIYMRMEDAGVDADCATLLSLLPACVWVSEGL</sequence>
<dbReference type="Pfam" id="PF13041">
    <property type="entry name" value="PPR_2"/>
    <property type="match status" value="1"/>
</dbReference>
<dbReference type="GO" id="GO:0003723">
    <property type="term" value="F:RNA binding"/>
    <property type="evidence" value="ECO:0007669"/>
    <property type="project" value="InterPro"/>
</dbReference>
<dbReference type="Proteomes" id="UP001291623">
    <property type="component" value="Unassembled WGS sequence"/>
</dbReference>
<gene>
    <name evidence="3" type="ORF">RND71_032775</name>
</gene>
<comment type="caution">
    <text evidence="3">The sequence shown here is derived from an EMBL/GenBank/DDBJ whole genome shotgun (WGS) entry which is preliminary data.</text>
</comment>
<name>A0AAE1V0T3_9SOLA</name>
<dbReference type="EMBL" id="JAVYJV010000018">
    <property type="protein sequence ID" value="KAK4346436.1"/>
    <property type="molecule type" value="Genomic_DNA"/>
</dbReference>
<dbReference type="GO" id="GO:0009451">
    <property type="term" value="P:RNA modification"/>
    <property type="evidence" value="ECO:0007669"/>
    <property type="project" value="InterPro"/>
</dbReference>
<evidence type="ECO:0008006" key="5">
    <source>
        <dbReference type="Google" id="ProtNLM"/>
    </source>
</evidence>
<organism evidence="3 4">
    <name type="scientific">Anisodus tanguticus</name>
    <dbReference type="NCBI Taxonomy" id="243964"/>
    <lineage>
        <taxon>Eukaryota</taxon>
        <taxon>Viridiplantae</taxon>
        <taxon>Streptophyta</taxon>
        <taxon>Embryophyta</taxon>
        <taxon>Tracheophyta</taxon>
        <taxon>Spermatophyta</taxon>
        <taxon>Magnoliopsida</taxon>
        <taxon>eudicotyledons</taxon>
        <taxon>Gunneridae</taxon>
        <taxon>Pentapetalae</taxon>
        <taxon>asterids</taxon>
        <taxon>lamiids</taxon>
        <taxon>Solanales</taxon>
        <taxon>Solanaceae</taxon>
        <taxon>Solanoideae</taxon>
        <taxon>Hyoscyameae</taxon>
        <taxon>Anisodus</taxon>
    </lineage>
</organism>
<proteinExistence type="predicted"/>
<dbReference type="AlphaFoldDB" id="A0AAE1V0T3"/>
<evidence type="ECO:0000313" key="4">
    <source>
        <dbReference type="Proteomes" id="UP001291623"/>
    </source>
</evidence>
<reference evidence="3" key="1">
    <citation type="submission" date="2023-12" db="EMBL/GenBank/DDBJ databases">
        <title>Genome assembly of Anisodus tanguticus.</title>
        <authorList>
            <person name="Wang Y.-J."/>
        </authorList>
    </citation>
    <scope>NUCLEOTIDE SEQUENCE</scope>
    <source>
        <strain evidence="3">KB-2021</strain>
        <tissue evidence="3">Leaf</tissue>
    </source>
</reference>
<dbReference type="PANTHER" id="PTHR47926:SF359">
    <property type="entry name" value="PENTACOTRIPEPTIDE-REPEAT REGION OF PRORP DOMAIN-CONTAINING PROTEIN"/>
    <property type="match status" value="1"/>
</dbReference>